<dbReference type="OrthoDB" id="1447802at2"/>
<protein>
    <recommendedName>
        <fullName evidence="4">Magnesium citrate secondary transporter</fullName>
    </recommendedName>
</protein>
<accession>A0A179DMX4</accession>
<evidence type="ECO:0000313" key="2">
    <source>
        <dbReference type="EMBL" id="OAQ42284.1"/>
    </source>
</evidence>
<evidence type="ECO:0000313" key="3">
    <source>
        <dbReference type="Proteomes" id="UP000078459"/>
    </source>
</evidence>
<feature type="transmembrane region" description="Helical" evidence="1">
    <location>
        <begin position="96"/>
        <end position="113"/>
    </location>
</feature>
<gene>
    <name evidence="2" type="ORF">A5893_04005</name>
</gene>
<feature type="transmembrane region" description="Helical" evidence="1">
    <location>
        <begin position="7"/>
        <end position="27"/>
    </location>
</feature>
<sequence>MKTLLNRYFVAFSFVWLIIFICTKLGFYFYWPIQYYLIDLLAVPILGQLCLWWMRLILQKSTYTLSKWNIILLIVGLTLIFEIYLPTKNARYTGDYFDVFMYILGGLFFLKYMNR</sequence>
<proteinExistence type="predicted"/>
<dbReference type="STRING" id="1826909.A5893_04005"/>
<dbReference type="Proteomes" id="UP000078459">
    <property type="component" value="Unassembled WGS sequence"/>
</dbReference>
<evidence type="ECO:0008006" key="4">
    <source>
        <dbReference type="Google" id="ProtNLM"/>
    </source>
</evidence>
<reference evidence="2 3" key="1">
    <citation type="submission" date="2016-04" db="EMBL/GenBank/DDBJ databases">
        <authorList>
            <person name="Evans L.H."/>
            <person name="Alamgir A."/>
            <person name="Owens N."/>
            <person name="Weber N.D."/>
            <person name="Virtaneva K."/>
            <person name="Barbian K."/>
            <person name="Babar A."/>
            <person name="Rosenke K."/>
        </authorList>
    </citation>
    <scope>NUCLEOTIDE SEQUENCE [LARGE SCALE GENOMIC DNA]</scope>
    <source>
        <strain evidence="2 3">CCM 8644</strain>
    </source>
</reference>
<comment type="caution">
    <text evidence="2">The sequence shown here is derived from an EMBL/GenBank/DDBJ whole genome shotgun (WGS) entry which is preliminary data.</text>
</comment>
<keyword evidence="1" id="KW-0812">Transmembrane</keyword>
<feature type="transmembrane region" description="Helical" evidence="1">
    <location>
        <begin position="65"/>
        <end position="84"/>
    </location>
</feature>
<organism evidence="2 3">
    <name type="scientific">Pedobacter psychrophilus</name>
    <dbReference type="NCBI Taxonomy" id="1826909"/>
    <lineage>
        <taxon>Bacteria</taxon>
        <taxon>Pseudomonadati</taxon>
        <taxon>Bacteroidota</taxon>
        <taxon>Sphingobacteriia</taxon>
        <taxon>Sphingobacteriales</taxon>
        <taxon>Sphingobacteriaceae</taxon>
        <taxon>Pedobacter</taxon>
    </lineage>
</organism>
<name>A0A179DMX4_9SPHI</name>
<dbReference type="EMBL" id="LWHJ01000011">
    <property type="protein sequence ID" value="OAQ42284.1"/>
    <property type="molecule type" value="Genomic_DNA"/>
</dbReference>
<dbReference type="RefSeq" id="WP_068821313.1">
    <property type="nucleotide sequence ID" value="NZ_LWHJ01000011.1"/>
</dbReference>
<evidence type="ECO:0000256" key="1">
    <source>
        <dbReference type="SAM" id="Phobius"/>
    </source>
</evidence>
<feature type="transmembrane region" description="Helical" evidence="1">
    <location>
        <begin position="33"/>
        <end position="53"/>
    </location>
</feature>
<keyword evidence="1" id="KW-1133">Transmembrane helix</keyword>
<keyword evidence="1" id="KW-0472">Membrane</keyword>
<keyword evidence="3" id="KW-1185">Reference proteome</keyword>
<dbReference type="AlphaFoldDB" id="A0A179DMX4"/>
<reference evidence="2 3" key="2">
    <citation type="submission" date="2016-06" db="EMBL/GenBank/DDBJ databases">
        <title>Pedobacter psychrophilus sp. nov., isolated from Antarctic fragmentary rock.</title>
        <authorList>
            <person name="Svec P."/>
        </authorList>
    </citation>
    <scope>NUCLEOTIDE SEQUENCE [LARGE SCALE GENOMIC DNA]</scope>
    <source>
        <strain evidence="2 3">CCM 8644</strain>
    </source>
</reference>